<proteinExistence type="predicted"/>
<protein>
    <submittedName>
        <fullName evidence="4">DUF4974 domain-containing protein</fullName>
    </submittedName>
</protein>
<dbReference type="InterPro" id="IPR032508">
    <property type="entry name" value="FecR_C"/>
</dbReference>
<evidence type="ECO:0000259" key="2">
    <source>
        <dbReference type="Pfam" id="PF04773"/>
    </source>
</evidence>
<accession>A0A3A1NBC6</accession>
<dbReference type="PIRSF" id="PIRSF018266">
    <property type="entry name" value="FecR"/>
    <property type="match status" value="1"/>
</dbReference>
<dbReference type="PANTHER" id="PTHR30273:SF2">
    <property type="entry name" value="PROTEIN FECR"/>
    <property type="match status" value="1"/>
</dbReference>
<keyword evidence="1" id="KW-0812">Transmembrane</keyword>
<sequence>MPMEEKYASEDFLARWLAGELSEEELTGFKASDVHREIMAIDNAAKSLNGPKIDTEKALSLVTSKNQKVKKEPKVKRLWLFSAAAACIALLFTGYTYFYGTKSYSTGIGEKESVLLADGSIIEMNSNSRLSYKRFNWEEDRSVDFNGEAFFDIKSGDDFTVKTSQGTVSVLGTKFNIKNRKGFKVQCYEGSVVFNPLDKTHSSMELTQGMEIQLINGELYQKQFSQNTPDWQNGFSSFSEQPLSEVLDELSLQYPIMFNLNDLDINRKFTGKFTHNNLENALKTTLEPMGVKYHISKDKRIVTLSE</sequence>
<keyword evidence="5" id="KW-1185">Reference proteome</keyword>
<comment type="caution">
    <text evidence="4">The sequence shown here is derived from an EMBL/GenBank/DDBJ whole genome shotgun (WGS) entry which is preliminary data.</text>
</comment>
<dbReference type="Proteomes" id="UP000266067">
    <property type="component" value="Unassembled WGS sequence"/>
</dbReference>
<feature type="domain" description="Protein FecR C-terminal" evidence="3">
    <location>
        <begin position="237"/>
        <end position="301"/>
    </location>
</feature>
<dbReference type="AlphaFoldDB" id="A0A3A1NBC6"/>
<organism evidence="4 5">
    <name type="scientific">Flagellimonas lutimaris</name>
    <dbReference type="NCBI Taxonomy" id="475082"/>
    <lineage>
        <taxon>Bacteria</taxon>
        <taxon>Pseudomonadati</taxon>
        <taxon>Bacteroidota</taxon>
        <taxon>Flavobacteriia</taxon>
        <taxon>Flavobacteriales</taxon>
        <taxon>Flavobacteriaceae</taxon>
        <taxon>Flagellimonas</taxon>
    </lineage>
</organism>
<gene>
    <name evidence="4" type="ORF">D2V08_07935</name>
</gene>
<evidence type="ECO:0000259" key="3">
    <source>
        <dbReference type="Pfam" id="PF16344"/>
    </source>
</evidence>
<evidence type="ECO:0000313" key="4">
    <source>
        <dbReference type="EMBL" id="RIV35275.1"/>
    </source>
</evidence>
<feature type="transmembrane region" description="Helical" evidence="1">
    <location>
        <begin position="78"/>
        <end position="98"/>
    </location>
</feature>
<keyword evidence="1" id="KW-0472">Membrane</keyword>
<dbReference type="OrthoDB" id="1097347at2"/>
<name>A0A3A1NBC6_9FLAO</name>
<dbReference type="Pfam" id="PF04773">
    <property type="entry name" value="FecR"/>
    <property type="match status" value="1"/>
</dbReference>
<reference evidence="4 5" key="1">
    <citation type="submission" date="2018-08" db="EMBL/GenBank/DDBJ databases">
        <title>Proposal of Muricauda 72 sp.nov. and Muricauda NH166 sp.nov., isolated from seawater.</title>
        <authorList>
            <person name="Cheng H."/>
            <person name="Wu Y.-H."/>
            <person name="Guo L.-L."/>
            <person name="Xu X.-W."/>
        </authorList>
    </citation>
    <scope>NUCLEOTIDE SEQUENCE [LARGE SCALE GENOMIC DNA]</scope>
    <source>
        <strain evidence="4 5">KCTC 22173</strain>
    </source>
</reference>
<dbReference type="RefSeq" id="WP_119607500.1">
    <property type="nucleotide sequence ID" value="NZ_QXFH01000070.1"/>
</dbReference>
<dbReference type="PANTHER" id="PTHR30273">
    <property type="entry name" value="PERIPLASMIC SIGNAL SENSOR AND SIGMA FACTOR ACTIVATOR FECR-RELATED"/>
    <property type="match status" value="1"/>
</dbReference>
<evidence type="ECO:0000256" key="1">
    <source>
        <dbReference type="SAM" id="Phobius"/>
    </source>
</evidence>
<keyword evidence="1" id="KW-1133">Transmembrane helix</keyword>
<dbReference type="Gene3D" id="3.55.50.30">
    <property type="match status" value="1"/>
</dbReference>
<evidence type="ECO:0000313" key="5">
    <source>
        <dbReference type="Proteomes" id="UP000266067"/>
    </source>
</evidence>
<dbReference type="EMBL" id="QXFH01000070">
    <property type="protein sequence ID" value="RIV35275.1"/>
    <property type="molecule type" value="Genomic_DNA"/>
</dbReference>
<dbReference type="Pfam" id="PF16344">
    <property type="entry name" value="FecR_C"/>
    <property type="match status" value="1"/>
</dbReference>
<feature type="domain" description="FecR protein" evidence="2">
    <location>
        <begin position="104"/>
        <end position="192"/>
    </location>
</feature>
<dbReference type="GO" id="GO:0016989">
    <property type="term" value="F:sigma factor antagonist activity"/>
    <property type="evidence" value="ECO:0007669"/>
    <property type="project" value="TreeGrafter"/>
</dbReference>
<dbReference type="Gene3D" id="2.60.120.1440">
    <property type="match status" value="1"/>
</dbReference>
<dbReference type="InterPro" id="IPR006860">
    <property type="entry name" value="FecR"/>
</dbReference>
<dbReference type="InterPro" id="IPR012373">
    <property type="entry name" value="Ferrdict_sens_TM"/>
</dbReference>